<dbReference type="InterPro" id="IPR004101">
    <property type="entry name" value="Mur_ligase_C"/>
</dbReference>
<keyword evidence="3" id="KW-0067">ATP-binding</keyword>
<gene>
    <name evidence="6" type="primary">murF_1</name>
    <name evidence="7" type="ORF">ADS79_08770</name>
    <name evidence="6" type="ORF">BRE01_60710</name>
</gene>
<organism evidence="7 8">
    <name type="scientific">Brevibacillus reuszeri</name>
    <dbReference type="NCBI Taxonomy" id="54915"/>
    <lineage>
        <taxon>Bacteria</taxon>
        <taxon>Bacillati</taxon>
        <taxon>Bacillota</taxon>
        <taxon>Bacilli</taxon>
        <taxon>Bacillales</taxon>
        <taxon>Paenibacillaceae</taxon>
        <taxon>Brevibacillus</taxon>
    </lineage>
</organism>
<feature type="domain" description="Mur ligase C-terminal" evidence="4">
    <location>
        <begin position="244"/>
        <end position="368"/>
    </location>
</feature>
<dbReference type="AlphaFoldDB" id="A0A0K9YZE3"/>
<keyword evidence="2" id="KW-0547">Nucleotide-binding</keyword>
<reference evidence="7" key="2">
    <citation type="submission" date="2015-07" db="EMBL/GenBank/DDBJ databases">
        <title>MeaNS - Measles Nucleotide Surveillance Program.</title>
        <authorList>
            <person name="Tran T."/>
            <person name="Druce J."/>
        </authorList>
    </citation>
    <scope>NUCLEOTIDE SEQUENCE</scope>
    <source>
        <strain evidence="7">DSM 9887</strain>
    </source>
</reference>
<dbReference type="InterPro" id="IPR013221">
    <property type="entry name" value="Mur_ligase_cen"/>
</dbReference>
<evidence type="ECO:0000313" key="8">
    <source>
        <dbReference type="Proteomes" id="UP000036834"/>
    </source>
</evidence>
<evidence type="ECO:0000256" key="3">
    <source>
        <dbReference type="ARBA" id="ARBA00022840"/>
    </source>
</evidence>
<evidence type="ECO:0000259" key="4">
    <source>
        <dbReference type="Pfam" id="PF02875"/>
    </source>
</evidence>
<comment type="caution">
    <text evidence="7">The sequence shown here is derived from an EMBL/GenBank/DDBJ whole genome shotgun (WGS) entry which is preliminary data.</text>
</comment>
<dbReference type="OrthoDB" id="7869153at2"/>
<dbReference type="SUPFAM" id="SSF53623">
    <property type="entry name" value="MurD-like peptide ligases, catalytic domain"/>
    <property type="match status" value="1"/>
</dbReference>
<accession>A0A0K9YZE3</accession>
<dbReference type="Gene3D" id="3.40.1190.10">
    <property type="entry name" value="Mur-like, catalytic domain"/>
    <property type="match status" value="1"/>
</dbReference>
<dbReference type="Proteomes" id="UP000036834">
    <property type="component" value="Unassembled WGS sequence"/>
</dbReference>
<name>A0A0K9YZE3_9BACL</name>
<evidence type="ECO:0000259" key="5">
    <source>
        <dbReference type="Pfam" id="PF08245"/>
    </source>
</evidence>
<reference evidence="6 9" key="3">
    <citation type="submission" date="2019-06" db="EMBL/GenBank/DDBJ databases">
        <title>Whole genome shotgun sequence of Brevibacillus reuszeri NBRC 15719.</title>
        <authorList>
            <person name="Hosoyama A."/>
            <person name="Uohara A."/>
            <person name="Ohji S."/>
            <person name="Ichikawa N."/>
        </authorList>
    </citation>
    <scope>NUCLEOTIDE SEQUENCE [LARGE SCALE GENOMIC DNA]</scope>
    <source>
        <strain evidence="6 9">NBRC 15719</strain>
    </source>
</reference>
<dbReference type="PANTHER" id="PTHR43024">
    <property type="entry name" value="UDP-N-ACETYLMURAMOYL-TRIPEPTIDE--D-ALANYL-D-ALANINE LIGASE"/>
    <property type="match status" value="1"/>
</dbReference>
<dbReference type="EMBL" id="BJON01000029">
    <property type="protein sequence ID" value="GED72369.1"/>
    <property type="molecule type" value="Genomic_DNA"/>
</dbReference>
<evidence type="ECO:0000313" key="7">
    <source>
        <dbReference type="EMBL" id="KNB73997.1"/>
    </source>
</evidence>
<evidence type="ECO:0000313" key="9">
    <source>
        <dbReference type="Proteomes" id="UP000319578"/>
    </source>
</evidence>
<keyword evidence="9" id="KW-1185">Reference proteome</keyword>
<dbReference type="Pfam" id="PF02875">
    <property type="entry name" value="Mur_ligase_C"/>
    <property type="match status" value="1"/>
</dbReference>
<reference evidence="8" key="1">
    <citation type="submission" date="2015-07" db="EMBL/GenBank/DDBJ databases">
        <title>Genome sequencing project for genomic taxonomy and phylogenomics of Bacillus-like bacteria.</title>
        <authorList>
            <person name="Liu B."/>
            <person name="Wang J."/>
            <person name="Zhu Y."/>
            <person name="Liu G."/>
            <person name="Chen Q."/>
            <person name="Chen Z."/>
            <person name="Lan J."/>
            <person name="Che J."/>
            <person name="Ge C."/>
            <person name="Shi H."/>
            <person name="Pan Z."/>
            <person name="Liu X."/>
        </authorList>
    </citation>
    <scope>NUCLEOTIDE SEQUENCE [LARGE SCALE GENOMIC DNA]</scope>
    <source>
        <strain evidence="8">DSM 9887</strain>
    </source>
</reference>
<dbReference type="EMBL" id="LGIQ01000005">
    <property type="protein sequence ID" value="KNB73997.1"/>
    <property type="molecule type" value="Genomic_DNA"/>
</dbReference>
<dbReference type="InterPro" id="IPR036565">
    <property type="entry name" value="Mur-like_cat_sf"/>
</dbReference>
<dbReference type="STRING" id="54915.ADS79_08770"/>
<dbReference type="GO" id="GO:0005524">
    <property type="term" value="F:ATP binding"/>
    <property type="evidence" value="ECO:0007669"/>
    <property type="project" value="UniProtKB-KW"/>
</dbReference>
<dbReference type="Proteomes" id="UP000319578">
    <property type="component" value="Unassembled WGS sequence"/>
</dbReference>
<proteinExistence type="predicted"/>
<sequence>MKRTGGKKALKPALKPVGPLILDKPVIAVTGSAGKTTTKEMISAILSRRWSIYKSMYNKNFLGNTRAHARRIKDEHKAAVLEYGMLNSGHIKKHCQIIRPSIGVITNIGTAHIGNFGGQIAGIASAKSELIRHMKTTGKVYLSADCPYTKQFMQQPYVGPFVGTFVTIGIYNEANYRASNIRLDEWGISFSCLINNEEEPFFIPILGEHNVYNALFAIAVSHSLGFPITVIREGLRTFHQQSKRLTQYRFSGNVQVLDDTYSSNPHAAKAAIDVLCQVGEGTKVAVLASMLEMGAYEVQGHEEVGRYLSQKDVDYLYTLGNSARHIARGAIRSGFPANRVVHCRTKAGLHRMLAKRMGPNTSFLVKGSHRLKMGETVIFLCRQTGKIGS</sequence>
<feature type="domain" description="Mur ligase central" evidence="5">
    <location>
        <begin position="29"/>
        <end position="220"/>
    </location>
</feature>
<keyword evidence="1 6" id="KW-0436">Ligase</keyword>
<protein>
    <submittedName>
        <fullName evidence="6">UDP-N-acetylmuramoyl-tripeptide--D-alanyl-D-alanine ligase</fullName>
    </submittedName>
    <submittedName>
        <fullName evidence="7">UDP-N-acetylmuramyl peptide synthase</fullName>
    </submittedName>
</protein>
<dbReference type="PATRIC" id="fig|54915.3.peg.7212"/>
<dbReference type="GO" id="GO:0016881">
    <property type="term" value="F:acid-amino acid ligase activity"/>
    <property type="evidence" value="ECO:0007669"/>
    <property type="project" value="InterPro"/>
</dbReference>
<dbReference type="InterPro" id="IPR036615">
    <property type="entry name" value="Mur_ligase_C_dom_sf"/>
</dbReference>
<dbReference type="SUPFAM" id="SSF53244">
    <property type="entry name" value="MurD-like peptide ligases, peptide-binding domain"/>
    <property type="match status" value="1"/>
</dbReference>
<evidence type="ECO:0000256" key="2">
    <source>
        <dbReference type="ARBA" id="ARBA00022741"/>
    </source>
</evidence>
<dbReference type="InterPro" id="IPR051046">
    <property type="entry name" value="MurCDEF_CellWall_CoF430Synth"/>
</dbReference>
<dbReference type="Pfam" id="PF08245">
    <property type="entry name" value="Mur_ligase_M"/>
    <property type="match status" value="1"/>
</dbReference>
<evidence type="ECO:0000313" key="6">
    <source>
        <dbReference type="EMBL" id="GED72369.1"/>
    </source>
</evidence>
<dbReference type="Gene3D" id="3.90.190.20">
    <property type="entry name" value="Mur ligase, C-terminal domain"/>
    <property type="match status" value="1"/>
</dbReference>
<evidence type="ECO:0000256" key="1">
    <source>
        <dbReference type="ARBA" id="ARBA00022598"/>
    </source>
</evidence>
<dbReference type="PANTHER" id="PTHR43024:SF1">
    <property type="entry name" value="UDP-N-ACETYLMURAMOYL-TRIPEPTIDE--D-ALANYL-D-ALANINE LIGASE"/>
    <property type="match status" value="1"/>
</dbReference>